<dbReference type="KEGG" id="cbab:SMCB_p0011"/>
<evidence type="ECO:0000313" key="2">
    <source>
        <dbReference type="Proteomes" id="UP000066014"/>
    </source>
</evidence>
<dbReference type="HOGENOM" id="CLU_1254163_0_0_4"/>
<reference evidence="1 2" key="1">
    <citation type="journal article" date="2014" name="Nat. Commun.">
        <title>Physiological and genomic features of highly alkaliphilic hydrogen-utilizing Betaproteobacteria from a continental serpentinizing site.</title>
        <authorList>
            <person name="Suzuki S."/>
            <person name="Kuenen J.G."/>
            <person name="Schipper K."/>
            <person name="van der Velde S."/>
            <person name="Ishii S."/>
            <person name="Wu A."/>
            <person name="Sorokin D.Y."/>
            <person name="Tenney A."/>
            <person name="Meng X.Y."/>
            <person name="Morrill P.L."/>
            <person name="Kamagata Y."/>
            <person name="Muyzer G."/>
            <person name="Nealson K.H."/>
        </authorList>
    </citation>
    <scope>NUCLEOTIDE SEQUENCE [LARGE SCALE GENOMIC DNA]</scope>
    <source>
        <strain evidence="1 2">B1</strain>
        <plasmid evidence="1">pSMB1</plasmid>
    </source>
</reference>
<sequence length="220" mass="25237">MKIYDLTTGLQAVLLHFQRGYVLTTECPIVVHADKRDSLMEKFIEVYGVNFPAWKRYSRKLKGLPSAVALDLSVLGQPHSRQIVLLSTAFDDRLPKDAQWRREKWVPLKRVQDFVLSNEVGSDRQTSLSWRLAPEVIAPQARYWLKLIKEQKASAAMMHMREAVELYPAYAGVRKQLKQEISSLKKLIERKYKVPYTGPDPDKLPIIAGFRASADRGLTK</sequence>
<dbReference type="OrthoDB" id="9183395at2"/>
<keyword evidence="2" id="KW-1185">Reference proteome</keyword>
<geneLocation type="plasmid" evidence="2">
    <name>pSMB1 DNA</name>
</geneLocation>
<evidence type="ECO:0000313" key="1">
    <source>
        <dbReference type="EMBL" id="BAO84628.1"/>
    </source>
</evidence>
<organism evidence="1 2">
    <name type="scientific">Serpentinimonas maccroryi</name>
    <dbReference type="NCBI Taxonomy" id="1458426"/>
    <lineage>
        <taxon>Bacteria</taxon>
        <taxon>Pseudomonadati</taxon>
        <taxon>Pseudomonadota</taxon>
        <taxon>Betaproteobacteria</taxon>
        <taxon>Burkholderiales</taxon>
        <taxon>Comamonadaceae</taxon>
        <taxon>Serpentinimonas</taxon>
    </lineage>
</organism>
<keyword evidence="1" id="KW-0614">Plasmid</keyword>
<gene>
    <name evidence="1" type="ORF">SMCB_p0011</name>
</gene>
<name>A0A060NYJ8_9BURK</name>
<dbReference type="AlphaFoldDB" id="A0A060NYJ8"/>
<protein>
    <submittedName>
        <fullName evidence="1">Uncharacterized conserved protein</fullName>
    </submittedName>
</protein>
<dbReference type="Proteomes" id="UP000066014">
    <property type="component" value="Plasmid pSMB1"/>
</dbReference>
<dbReference type="RefSeq" id="WP_029463535.1">
    <property type="nucleotide sequence ID" value="NZ_AP014570.1"/>
</dbReference>
<proteinExistence type="predicted"/>
<dbReference type="EMBL" id="AP014570">
    <property type="protein sequence ID" value="BAO84628.1"/>
    <property type="molecule type" value="Genomic_DNA"/>
</dbReference>
<accession>A0A060NYJ8</accession>